<gene>
    <name evidence="1" type="ORF">PISMIDRAFT_676143</name>
</gene>
<proteinExistence type="predicted"/>
<sequence length="76" mass="7803">MTSTQCSCNAKWVPVTATDGGVADESAFLPAAVAAPLTTALAPLAPVPASTKFSSPPRGCIIATFCVRYPCRIMCV</sequence>
<protein>
    <submittedName>
        <fullName evidence="1">Uncharacterized protein</fullName>
    </submittedName>
</protein>
<dbReference type="AlphaFoldDB" id="A0A0C9ZVT0"/>
<dbReference type="Proteomes" id="UP000054018">
    <property type="component" value="Unassembled WGS sequence"/>
</dbReference>
<reference evidence="1 2" key="1">
    <citation type="submission" date="2014-04" db="EMBL/GenBank/DDBJ databases">
        <authorList>
            <consortium name="DOE Joint Genome Institute"/>
            <person name="Kuo A."/>
            <person name="Kohler A."/>
            <person name="Costa M.D."/>
            <person name="Nagy L.G."/>
            <person name="Floudas D."/>
            <person name="Copeland A."/>
            <person name="Barry K.W."/>
            <person name="Cichocki N."/>
            <person name="Veneault-Fourrey C."/>
            <person name="LaButti K."/>
            <person name="Lindquist E.A."/>
            <person name="Lipzen A."/>
            <person name="Lundell T."/>
            <person name="Morin E."/>
            <person name="Murat C."/>
            <person name="Sun H."/>
            <person name="Tunlid A."/>
            <person name="Henrissat B."/>
            <person name="Grigoriev I.V."/>
            <person name="Hibbett D.S."/>
            <person name="Martin F."/>
            <person name="Nordberg H.P."/>
            <person name="Cantor M.N."/>
            <person name="Hua S.X."/>
        </authorList>
    </citation>
    <scope>NUCLEOTIDE SEQUENCE [LARGE SCALE GENOMIC DNA]</scope>
    <source>
        <strain evidence="1 2">441</strain>
    </source>
</reference>
<accession>A0A0C9ZVT0</accession>
<name>A0A0C9ZVT0_9AGAM</name>
<reference evidence="2" key="2">
    <citation type="submission" date="2015-01" db="EMBL/GenBank/DDBJ databases">
        <title>Evolutionary Origins and Diversification of the Mycorrhizal Mutualists.</title>
        <authorList>
            <consortium name="DOE Joint Genome Institute"/>
            <consortium name="Mycorrhizal Genomics Consortium"/>
            <person name="Kohler A."/>
            <person name="Kuo A."/>
            <person name="Nagy L.G."/>
            <person name="Floudas D."/>
            <person name="Copeland A."/>
            <person name="Barry K.W."/>
            <person name="Cichocki N."/>
            <person name="Veneault-Fourrey C."/>
            <person name="LaButti K."/>
            <person name="Lindquist E.A."/>
            <person name="Lipzen A."/>
            <person name="Lundell T."/>
            <person name="Morin E."/>
            <person name="Murat C."/>
            <person name="Riley R."/>
            <person name="Ohm R."/>
            <person name="Sun H."/>
            <person name="Tunlid A."/>
            <person name="Henrissat B."/>
            <person name="Grigoriev I.V."/>
            <person name="Hibbett D.S."/>
            <person name="Martin F."/>
        </authorList>
    </citation>
    <scope>NUCLEOTIDE SEQUENCE [LARGE SCALE GENOMIC DNA]</scope>
    <source>
        <strain evidence="2">441</strain>
    </source>
</reference>
<organism evidence="1 2">
    <name type="scientific">Pisolithus microcarpus 441</name>
    <dbReference type="NCBI Taxonomy" id="765257"/>
    <lineage>
        <taxon>Eukaryota</taxon>
        <taxon>Fungi</taxon>
        <taxon>Dikarya</taxon>
        <taxon>Basidiomycota</taxon>
        <taxon>Agaricomycotina</taxon>
        <taxon>Agaricomycetes</taxon>
        <taxon>Agaricomycetidae</taxon>
        <taxon>Boletales</taxon>
        <taxon>Sclerodermatineae</taxon>
        <taxon>Pisolithaceae</taxon>
        <taxon>Pisolithus</taxon>
    </lineage>
</organism>
<keyword evidence="2" id="KW-1185">Reference proteome</keyword>
<dbReference type="EMBL" id="KN833702">
    <property type="protein sequence ID" value="KIK26332.1"/>
    <property type="molecule type" value="Genomic_DNA"/>
</dbReference>
<evidence type="ECO:0000313" key="2">
    <source>
        <dbReference type="Proteomes" id="UP000054018"/>
    </source>
</evidence>
<dbReference type="HOGENOM" id="CLU_2655419_0_0_1"/>
<evidence type="ECO:0000313" key="1">
    <source>
        <dbReference type="EMBL" id="KIK26332.1"/>
    </source>
</evidence>